<proteinExistence type="predicted"/>
<dbReference type="InterPro" id="IPR014710">
    <property type="entry name" value="RmlC-like_jellyroll"/>
</dbReference>
<dbReference type="Proteomes" id="UP001279734">
    <property type="component" value="Unassembled WGS sequence"/>
</dbReference>
<dbReference type="AlphaFoldDB" id="A0AAD3T2T8"/>
<feature type="domain" description="Cupin type-1" evidence="1">
    <location>
        <begin position="1"/>
        <end position="60"/>
    </location>
</feature>
<evidence type="ECO:0000313" key="3">
    <source>
        <dbReference type="Proteomes" id="UP001279734"/>
    </source>
</evidence>
<keyword evidence="3" id="KW-1185">Reference proteome</keyword>
<dbReference type="InterPro" id="IPR006045">
    <property type="entry name" value="Cupin_1"/>
</dbReference>
<sequence length="72" mass="7564">MFVVPRGLVHFERNIGKGKALIFAAFTGQMPGTLSIAPTLFGAKPPTPDAVLSNAFQVGTGVVDEIKSKFSS</sequence>
<dbReference type="EMBL" id="BSYO01000024">
    <property type="protein sequence ID" value="GMH21968.1"/>
    <property type="molecule type" value="Genomic_DNA"/>
</dbReference>
<dbReference type="Gene3D" id="2.60.120.10">
    <property type="entry name" value="Jelly Rolls"/>
    <property type="match status" value="1"/>
</dbReference>
<dbReference type="Pfam" id="PF00190">
    <property type="entry name" value="Cupin_1"/>
    <property type="match status" value="1"/>
</dbReference>
<evidence type="ECO:0000313" key="2">
    <source>
        <dbReference type="EMBL" id="GMH21968.1"/>
    </source>
</evidence>
<reference evidence="2" key="1">
    <citation type="submission" date="2023-05" db="EMBL/GenBank/DDBJ databases">
        <title>Nepenthes gracilis genome sequencing.</title>
        <authorList>
            <person name="Fukushima K."/>
        </authorList>
    </citation>
    <scope>NUCLEOTIDE SEQUENCE</scope>
    <source>
        <strain evidence="2">SING2019-196</strain>
    </source>
</reference>
<organism evidence="2 3">
    <name type="scientific">Nepenthes gracilis</name>
    <name type="common">Slender pitcher plant</name>
    <dbReference type="NCBI Taxonomy" id="150966"/>
    <lineage>
        <taxon>Eukaryota</taxon>
        <taxon>Viridiplantae</taxon>
        <taxon>Streptophyta</taxon>
        <taxon>Embryophyta</taxon>
        <taxon>Tracheophyta</taxon>
        <taxon>Spermatophyta</taxon>
        <taxon>Magnoliopsida</taxon>
        <taxon>eudicotyledons</taxon>
        <taxon>Gunneridae</taxon>
        <taxon>Pentapetalae</taxon>
        <taxon>Caryophyllales</taxon>
        <taxon>Nepenthaceae</taxon>
        <taxon>Nepenthes</taxon>
    </lineage>
</organism>
<dbReference type="SUPFAM" id="SSF51182">
    <property type="entry name" value="RmlC-like cupins"/>
    <property type="match status" value="1"/>
</dbReference>
<evidence type="ECO:0000259" key="1">
    <source>
        <dbReference type="Pfam" id="PF00190"/>
    </source>
</evidence>
<dbReference type="PANTHER" id="PTHR31238">
    <property type="entry name" value="GERMIN-LIKE PROTEIN SUBFAMILY 3 MEMBER 3"/>
    <property type="match status" value="1"/>
</dbReference>
<accession>A0AAD3T2T8</accession>
<protein>
    <recommendedName>
        <fullName evidence="1">Cupin type-1 domain-containing protein</fullName>
    </recommendedName>
</protein>
<gene>
    <name evidence="2" type="ORF">Nepgr_023811</name>
</gene>
<name>A0AAD3T2T8_NEPGR</name>
<dbReference type="InterPro" id="IPR011051">
    <property type="entry name" value="RmlC_Cupin_sf"/>
</dbReference>
<comment type="caution">
    <text evidence="2">The sequence shown here is derived from an EMBL/GenBank/DDBJ whole genome shotgun (WGS) entry which is preliminary data.</text>
</comment>